<feature type="region of interest" description="Disordered" evidence="1">
    <location>
        <begin position="68"/>
        <end position="92"/>
    </location>
</feature>
<dbReference type="Pfam" id="PF14504">
    <property type="entry name" value="CAP_assoc_N"/>
    <property type="match status" value="1"/>
</dbReference>
<dbReference type="Gene3D" id="3.40.33.10">
    <property type="entry name" value="CAP"/>
    <property type="match status" value="1"/>
</dbReference>
<comment type="caution">
    <text evidence="4">The sequence shown here is derived from an EMBL/GenBank/DDBJ whole genome shotgun (WGS) entry which is preliminary data.</text>
</comment>
<evidence type="ECO:0000259" key="2">
    <source>
        <dbReference type="Pfam" id="PF00188"/>
    </source>
</evidence>
<feature type="domain" description="SCP" evidence="2">
    <location>
        <begin position="258"/>
        <end position="371"/>
    </location>
</feature>
<feature type="domain" description="CAP-associated" evidence="3">
    <location>
        <begin position="104"/>
        <end position="240"/>
    </location>
</feature>
<evidence type="ECO:0000256" key="1">
    <source>
        <dbReference type="SAM" id="MobiDB-lite"/>
    </source>
</evidence>
<dbReference type="SUPFAM" id="SSF55797">
    <property type="entry name" value="PR-1-like"/>
    <property type="match status" value="1"/>
</dbReference>
<keyword evidence="5" id="KW-1185">Reference proteome</keyword>
<name>A0ABQ1Q446_9BACI</name>
<organism evidence="4 5">
    <name type="scientific">Pontibacillus salipaludis</name>
    <dbReference type="NCBI Taxonomy" id="1697394"/>
    <lineage>
        <taxon>Bacteria</taxon>
        <taxon>Bacillati</taxon>
        <taxon>Bacillota</taxon>
        <taxon>Bacilli</taxon>
        <taxon>Bacillales</taxon>
        <taxon>Bacillaceae</taxon>
        <taxon>Pontibacillus</taxon>
    </lineage>
</organism>
<proteinExistence type="predicted"/>
<evidence type="ECO:0000259" key="3">
    <source>
        <dbReference type="Pfam" id="PF14504"/>
    </source>
</evidence>
<dbReference type="InterPro" id="IPR014044">
    <property type="entry name" value="CAP_dom"/>
</dbReference>
<dbReference type="CDD" id="cd05379">
    <property type="entry name" value="CAP_bacterial"/>
    <property type="match status" value="1"/>
</dbReference>
<dbReference type="Proteomes" id="UP000642571">
    <property type="component" value="Unassembled WGS sequence"/>
</dbReference>
<dbReference type="InterPro" id="IPR029410">
    <property type="entry name" value="CAP_assoc"/>
</dbReference>
<protein>
    <submittedName>
        <fullName evidence="4">Secretion protein</fullName>
    </submittedName>
</protein>
<dbReference type="Pfam" id="PF00188">
    <property type="entry name" value="CAP"/>
    <property type="match status" value="1"/>
</dbReference>
<gene>
    <name evidence="4" type="ORF">GCM10011389_20740</name>
</gene>
<accession>A0ABQ1Q446</accession>
<dbReference type="RefSeq" id="WP_188653462.1">
    <property type="nucleotide sequence ID" value="NZ_BMIN01000008.1"/>
</dbReference>
<dbReference type="EMBL" id="BMIN01000008">
    <property type="protein sequence ID" value="GGD13004.1"/>
    <property type="molecule type" value="Genomic_DNA"/>
</dbReference>
<dbReference type="InterPro" id="IPR035940">
    <property type="entry name" value="CAP_sf"/>
</dbReference>
<dbReference type="PANTHER" id="PTHR31157">
    <property type="entry name" value="SCP DOMAIN-CONTAINING PROTEIN"/>
    <property type="match status" value="1"/>
</dbReference>
<sequence length="377" mass="42618">MPKLRRVILLLLIIGGIWYIYGDTFNESGVQGVYEEMKTDVVEISQDPEVRRTVNAISLEVQSLFDRLTGEEPKPSSNPEAPDVEKPTLDAPSEQSFSVHNIELGDTRQTVEEQAGAPKRASLNEYGVNWVAYHENYQNFFMVAYNDQNQVVGLYTNQDLVSSKESIRIGSSKQSVQSAMPESQSSIRKGLTRYQVQNKDEYDLFNIDQSYVTVFYDKHEQNTVTAVQIISEELEQQKEGFFGEPSTALKEGFEYQLFDLTNAARVEHGLSVLTWDEAVKTTARDHSKDMAVNNYFSHTNPEGQSPFDRMTEDGIAYRTAGENLAAGQSSSIFAHEGLMNSIGHRENILHKDFERLAVGVAFNEEAQPYYTENFLTK</sequence>
<reference evidence="5" key="1">
    <citation type="journal article" date="2019" name="Int. J. Syst. Evol. Microbiol.">
        <title>The Global Catalogue of Microorganisms (GCM) 10K type strain sequencing project: providing services to taxonomists for standard genome sequencing and annotation.</title>
        <authorList>
            <consortium name="The Broad Institute Genomics Platform"/>
            <consortium name="The Broad Institute Genome Sequencing Center for Infectious Disease"/>
            <person name="Wu L."/>
            <person name="Ma J."/>
        </authorList>
    </citation>
    <scope>NUCLEOTIDE SEQUENCE [LARGE SCALE GENOMIC DNA]</scope>
    <source>
        <strain evidence="5">CGMCC 1.15353</strain>
    </source>
</reference>
<dbReference type="PANTHER" id="PTHR31157:SF1">
    <property type="entry name" value="SCP DOMAIN-CONTAINING PROTEIN"/>
    <property type="match status" value="1"/>
</dbReference>
<evidence type="ECO:0000313" key="5">
    <source>
        <dbReference type="Proteomes" id="UP000642571"/>
    </source>
</evidence>
<evidence type="ECO:0000313" key="4">
    <source>
        <dbReference type="EMBL" id="GGD13004.1"/>
    </source>
</evidence>